<organism evidence="4 5">
    <name type="scientific">Alteromonas arenosi</name>
    <dbReference type="NCBI Taxonomy" id="3055817"/>
    <lineage>
        <taxon>Bacteria</taxon>
        <taxon>Pseudomonadati</taxon>
        <taxon>Pseudomonadota</taxon>
        <taxon>Gammaproteobacteria</taxon>
        <taxon>Alteromonadales</taxon>
        <taxon>Alteromonadaceae</taxon>
        <taxon>Alteromonas/Salinimonas group</taxon>
        <taxon>Alteromonas</taxon>
    </lineage>
</organism>
<evidence type="ECO:0000256" key="2">
    <source>
        <dbReference type="ARBA" id="ARBA00022801"/>
    </source>
</evidence>
<dbReference type="Gene3D" id="3.40.50.1820">
    <property type="entry name" value="alpha/beta hydrolase"/>
    <property type="match status" value="2"/>
</dbReference>
<keyword evidence="1 3" id="KW-0732">Signal</keyword>
<dbReference type="Proteomes" id="UP001234343">
    <property type="component" value="Unassembled WGS sequence"/>
</dbReference>
<dbReference type="EMBL" id="JAUCBP010000006">
    <property type="protein sequence ID" value="MDM7859852.1"/>
    <property type="molecule type" value="Genomic_DNA"/>
</dbReference>
<dbReference type="InterPro" id="IPR029058">
    <property type="entry name" value="AB_hydrolase_fold"/>
</dbReference>
<proteinExistence type="predicted"/>
<evidence type="ECO:0000256" key="1">
    <source>
        <dbReference type="ARBA" id="ARBA00022729"/>
    </source>
</evidence>
<evidence type="ECO:0000313" key="5">
    <source>
        <dbReference type="Proteomes" id="UP001234343"/>
    </source>
</evidence>
<dbReference type="PANTHER" id="PTHR42972:SF8">
    <property type="entry name" value="POLYHYDROXYBUTYRATE DEPOLYMERASE"/>
    <property type="match status" value="1"/>
</dbReference>
<dbReference type="PANTHER" id="PTHR42972">
    <property type="entry name" value="TOL-PAL SYSTEM PROTEIN TOLB"/>
    <property type="match status" value="1"/>
</dbReference>
<keyword evidence="5" id="KW-1185">Reference proteome</keyword>
<protein>
    <submittedName>
        <fullName evidence="4">PHB depolymerase family esterase</fullName>
    </submittedName>
</protein>
<dbReference type="RefSeq" id="WP_289364019.1">
    <property type="nucleotide sequence ID" value="NZ_JAUCBP010000006.1"/>
</dbReference>
<reference evidence="4 5" key="1">
    <citation type="submission" date="2023-06" db="EMBL/GenBank/DDBJ databases">
        <title>Alteromonas sp. ASW11-36 isolated from intertidal sand.</title>
        <authorList>
            <person name="Li Y."/>
        </authorList>
    </citation>
    <scope>NUCLEOTIDE SEQUENCE [LARGE SCALE GENOMIC DNA]</scope>
    <source>
        <strain evidence="4 5">ASW11-36</strain>
    </source>
</reference>
<dbReference type="InterPro" id="IPR010126">
    <property type="entry name" value="Esterase_phb"/>
</dbReference>
<dbReference type="SUPFAM" id="SSF53474">
    <property type="entry name" value="alpha/beta-Hydrolases"/>
    <property type="match status" value="1"/>
</dbReference>
<evidence type="ECO:0000313" key="4">
    <source>
        <dbReference type="EMBL" id="MDM7859852.1"/>
    </source>
</evidence>
<gene>
    <name evidence="4" type="ORF">QTP81_04460</name>
</gene>
<accession>A0ABT7SUI3</accession>
<dbReference type="Pfam" id="PF10503">
    <property type="entry name" value="Esterase_PHB"/>
    <property type="match status" value="1"/>
</dbReference>
<feature type="signal peptide" evidence="3">
    <location>
        <begin position="1"/>
        <end position="23"/>
    </location>
</feature>
<evidence type="ECO:0000256" key="3">
    <source>
        <dbReference type="SAM" id="SignalP"/>
    </source>
</evidence>
<name>A0ABT7SUI3_9ALTE</name>
<keyword evidence="2" id="KW-0378">Hydrolase</keyword>
<comment type="caution">
    <text evidence="4">The sequence shown here is derived from an EMBL/GenBank/DDBJ whole genome shotgun (WGS) entry which is preliminary data.</text>
</comment>
<sequence>MRETKTKISVLPAMLGLSFAASAQLPPLSLDLSQTTVSGLSSGGYMATQFHLANSDWISGIGIIGTGPYYCAQGDIRKALSQCVATANPPIDNALLLEQAQQYSAAGDIPPLDNISDDRIWILHGLFDQTVNRSAADAVNEQYLTWTAPDNVEYIDDKPFGHHFPTLSNGSSCSASESPYIAACDYDAAGEMLNHLYSELNPPVEADERLFTVDQVALSGDSAMGLAEQGYVFIPKSCESESCRVHVSFHGCKQNAEAVGNSYAQMTGINQWANSNNIVVLYPQTKSSMLMPLNPHGCWDWWGYTGSDYATKDAVQIQAVVNMVNALNTRTE</sequence>
<feature type="chain" id="PRO_5045761979" evidence="3">
    <location>
        <begin position="24"/>
        <end position="332"/>
    </location>
</feature>